<keyword evidence="9" id="KW-1185">Reference proteome</keyword>
<gene>
    <name evidence="8" type="ORF">IMG5_141830</name>
</gene>
<dbReference type="InParanoid" id="G0QXE4"/>
<evidence type="ECO:0000256" key="1">
    <source>
        <dbReference type="ARBA" id="ARBA00004141"/>
    </source>
</evidence>
<dbReference type="PANTHER" id="PTHR12372:SF6">
    <property type="entry name" value="PECANEX-LIKE PROTEIN 4"/>
    <property type="match status" value="1"/>
</dbReference>
<evidence type="ECO:0000256" key="5">
    <source>
        <dbReference type="ARBA" id="ARBA00023136"/>
    </source>
</evidence>
<dbReference type="GO" id="GO:0016020">
    <property type="term" value="C:membrane"/>
    <property type="evidence" value="ECO:0007669"/>
    <property type="project" value="UniProtKB-SubCell"/>
</dbReference>
<evidence type="ECO:0000256" key="6">
    <source>
        <dbReference type="SAM" id="Phobius"/>
    </source>
</evidence>
<dbReference type="RefSeq" id="XP_004031349.1">
    <property type="nucleotide sequence ID" value="XM_004031301.1"/>
</dbReference>
<feature type="domain" description="Pecanex C-terminal" evidence="7">
    <location>
        <begin position="478"/>
        <end position="633"/>
    </location>
</feature>
<evidence type="ECO:0000313" key="9">
    <source>
        <dbReference type="Proteomes" id="UP000008983"/>
    </source>
</evidence>
<dbReference type="GeneID" id="14906225"/>
<comment type="subcellular location">
    <subcellularLocation>
        <location evidence="1">Membrane</location>
        <topology evidence="1">Multi-pass membrane protein</topology>
    </subcellularLocation>
</comment>
<dbReference type="OrthoDB" id="313580at2759"/>
<keyword evidence="3 6" id="KW-0812">Transmembrane</keyword>
<dbReference type="EMBL" id="GL984065">
    <property type="protein sequence ID" value="EGR30113.1"/>
    <property type="molecule type" value="Genomic_DNA"/>
</dbReference>
<name>G0QXE4_ICHMU</name>
<keyword evidence="5 6" id="KW-0472">Membrane</keyword>
<dbReference type="InterPro" id="IPR007735">
    <property type="entry name" value="Pecanex_C"/>
</dbReference>
<evidence type="ECO:0000256" key="4">
    <source>
        <dbReference type="ARBA" id="ARBA00022989"/>
    </source>
</evidence>
<dbReference type="OMA" id="LIWIIAN"/>
<dbReference type="Proteomes" id="UP000008983">
    <property type="component" value="Unassembled WGS sequence"/>
</dbReference>
<dbReference type="PANTHER" id="PTHR12372">
    <property type="entry name" value="PECANEX"/>
    <property type="match status" value="1"/>
</dbReference>
<feature type="transmembrane region" description="Helical" evidence="6">
    <location>
        <begin position="76"/>
        <end position="99"/>
    </location>
</feature>
<protein>
    <recommendedName>
        <fullName evidence="7">Pecanex C-terminal domain-containing protein</fullName>
    </recommendedName>
</protein>
<accession>G0QXE4</accession>
<dbReference type="Pfam" id="PF05041">
    <property type="entry name" value="Pecanex_C"/>
    <property type="match status" value="1"/>
</dbReference>
<evidence type="ECO:0000256" key="3">
    <source>
        <dbReference type="ARBA" id="ARBA00022692"/>
    </source>
</evidence>
<organism evidence="8 9">
    <name type="scientific">Ichthyophthirius multifiliis</name>
    <name type="common">White spot disease agent</name>
    <name type="synonym">Ich</name>
    <dbReference type="NCBI Taxonomy" id="5932"/>
    <lineage>
        <taxon>Eukaryota</taxon>
        <taxon>Sar</taxon>
        <taxon>Alveolata</taxon>
        <taxon>Ciliophora</taxon>
        <taxon>Intramacronucleata</taxon>
        <taxon>Oligohymenophorea</taxon>
        <taxon>Hymenostomatida</taxon>
        <taxon>Ophryoglenina</taxon>
        <taxon>Ichthyophthirius</taxon>
    </lineage>
</organism>
<dbReference type="AlphaFoldDB" id="G0QXE4"/>
<dbReference type="eggNOG" id="KOG3604">
    <property type="taxonomic scope" value="Eukaryota"/>
</dbReference>
<evidence type="ECO:0000313" key="8">
    <source>
        <dbReference type="EMBL" id="EGR30113.1"/>
    </source>
</evidence>
<feature type="transmembrane region" description="Helical" evidence="6">
    <location>
        <begin position="47"/>
        <end position="64"/>
    </location>
</feature>
<evidence type="ECO:0000259" key="7">
    <source>
        <dbReference type="Pfam" id="PF05041"/>
    </source>
</evidence>
<keyword evidence="4 6" id="KW-1133">Transmembrane helix</keyword>
<evidence type="ECO:0000256" key="2">
    <source>
        <dbReference type="ARBA" id="ARBA00010170"/>
    </source>
</evidence>
<feature type="transmembrane region" description="Helical" evidence="6">
    <location>
        <begin position="120"/>
        <end position="139"/>
    </location>
</feature>
<reference evidence="8 9" key="1">
    <citation type="submission" date="2011-07" db="EMBL/GenBank/DDBJ databases">
        <authorList>
            <person name="Coyne R."/>
            <person name="Brami D."/>
            <person name="Johnson J."/>
            <person name="Hostetler J."/>
            <person name="Hannick L."/>
            <person name="Clark T."/>
            <person name="Cassidy-Hanley D."/>
            <person name="Inman J."/>
        </authorList>
    </citation>
    <scope>NUCLEOTIDE SEQUENCE [LARGE SCALE GENOMIC DNA]</scope>
    <source>
        <strain evidence="8 9">G5</strain>
    </source>
</reference>
<sequence>MCLLLNQSVYIACICCTILQYKDQYKYEKYSYVLLESLLFFRLFKQIFTSPFFSGLIISITYILKQIGVFQDFSDIIFYSPLIQLICIFSLNFCSRILIWVYSLLKMNSSKKQRIQRLQLFNFLQMTLFFPLNMISLALSSMLDVPFLPVFGLPVYFCGFPRPKRFWERISSSNRQTNEAFIYEKFSKNLQKILGNFLLKKSFLKVGDFYLLRFEKYIGIIQILECGNNYTIVQFKGLESQEMTSCHSIECNQIDRIIEETFIQKKCFFKDFLGAALPFGQQNINMYDENQLQFTGIITDEDFIKGFSEILVKVLVYFIHVFFEENEFFQLDEFLNEFQEILLKKDFPKEGFLPIEFCEKIGFFNVFQEGKKEEKYKQNYKKFKSFLNEEEKNTKKIDQEMNNFLEDIENELNQIKPQKIRPQAESPPTKSKENIQKVLKILYFLILNDTSFNPKKLDQAHIYKIFTKSDFLLQKYPFFQKKKKLFYIIQTSLRFSLKISYDSYAYLGSNLGIPNDEIINNIKENDEKAYIGIPQEKQWKKSIENDVEVLWTLNFNTENQQISISRSSFKSVQCNFFQFKSDIVQSIWANLAFELYYATNDDDERYSIQTHEQFFRNICIQQAEEPLGYAPFYSGCQSIYY</sequence>
<comment type="similarity">
    <text evidence="2">Belongs to the pecanex family.</text>
</comment>
<dbReference type="InterPro" id="IPR039797">
    <property type="entry name" value="Pecanex"/>
</dbReference>
<proteinExistence type="inferred from homology"/>